<gene>
    <name evidence="3" type="ORF">CRENPOLYSF1_270046</name>
</gene>
<accession>A0A1R4H7Y9</accession>
<reference evidence="4" key="1">
    <citation type="submission" date="2017-02" db="EMBL/GenBank/DDBJ databases">
        <authorList>
            <person name="Daims H."/>
        </authorList>
    </citation>
    <scope>NUCLEOTIDE SEQUENCE [LARGE SCALE GENOMIC DNA]</scope>
</reference>
<evidence type="ECO:0000313" key="4">
    <source>
        <dbReference type="Proteomes" id="UP000195667"/>
    </source>
</evidence>
<name>A0A1R4H7Y9_9GAMM</name>
<feature type="coiled-coil region" evidence="1">
    <location>
        <begin position="43"/>
        <end position="70"/>
    </location>
</feature>
<keyword evidence="2" id="KW-0812">Transmembrane</keyword>
<keyword evidence="4" id="KW-1185">Reference proteome</keyword>
<organism evidence="3 4">
    <name type="scientific">Crenothrix polyspora</name>
    <dbReference type="NCBI Taxonomy" id="360316"/>
    <lineage>
        <taxon>Bacteria</taxon>
        <taxon>Pseudomonadati</taxon>
        <taxon>Pseudomonadota</taxon>
        <taxon>Gammaproteobacteria</taxon>
        <taxon>Methylococcales</taxon>
        <taxon>Crenotrichaceae</taxon>
        <taxon>Crenothrix</taxon>
    </lineage>
</organism>
<dbReference type="OrthoDB" id="9870342at2"/>
<sequence length="139" mass="16239">MHWILIGIGLLILRLTEPMFGMFLSEISWFVFSGLFIYLGFALNSLQTAIRELQIRQRELLLEIKRVSKTTLRAVQTLDYGLEQDVKPFETSSWLEEYDRHEDSVADISSSLTDQDWQNWLAEQTGTVLRHQQHMPPNV</sequence>
<evidence type="ECO:0000256" key="2">
    <source>
        <dbReference type="SAM" id="Phobius"/>
    </source>
</evidence>
<dbReference type="Proteomes" id="UP000195667">
    <property type="component" value="Unassembled WGS sequence"/>
</dbReference>
<keyword evidence="2" id="KW-1133">Transmembrane helix</keyword>
<proteinExistence type="predicted"/>
<dbReference type="EMBL" id="FUKI01000101">
    <property type="protein sequence ID" value="SJM92296.1"/>
    <property type="molecule type" value="Genomic_DNA"/>
</dbReference>
<feature type="transmembrane region" description="Helical" evidence="2">
    <location>
        <begin position="28"/>
        <end position="46"/>
    </location>
</feature>
<keyword evidence="1" id="KW-0175">Coiled coil</keyword>
<protein>
    <submittedName>
        <fullName evidence="3">Uncharacterized protein</fullName>
    </submittedName>
</protein>
<keyword evidence="2" id="KW-0472">Membrane</keyword>
<evidence type="ECO:0000313" key="3">
    <source>
        <dbReference type="EMBL" id="SJM92296.1"/>
    </source>
</evidence>
<dbReference type="RefSeq" id="WP_087143335.1">
    <property type="nucleotide sequence ID" value="NZ_FUKI01000101.1"/>
</dbReference>
<dbReference type="AlphaFoldDB" id="A0A1R4H7Y9"/>
<evidence type="ECO:0000256" key="1">
    <source>
        <dbReference type="SAM" id="Coils"/>
    </source>
</evidence>